<dbReference type="AlphaFoldDB" id="V4HJG8"/>
<organism evidence="2 3">
    <name type="scientific">Candidatus Halobonum tyrrellensis G22</name>
    <dbReference type="NCBI Taxonomy" id="1324957"/>
    <lineage>
        <taxon>Archaea</taxon>
        <taxon>Methanobacteriati</taxon>
        <taxon>Methanobacteriota</taxon>
        <taxon>Stenosarchaea group</taxon>
        <taxon>Halobacteria</taxon>
        <taxon>Halobacteriales</taxon>
        <taxon>Haloferacaceae</taxon>
        <taxon>Candidatus Halobonum</taxon>
    </lineage>
</organism>
<evidence type="ECO:0000313" key="3">
    <source>
        <dbReference type="Proteomes" id="UP000017840"/>
    </source>
</evidence>
<reference evidence="2 3" key="1">
    <citation type="journal article" date="2013" name="Genome Announc.">
        <title>Draft Genome Sequence of 'Candidatus Halobonum tyrrellensis' Strain G22, Isolated from the Hypersaline Waters of Lake Tyrrell, Australia.</title>
        <authorList>
            <person name="Ugalde J.A."/>
            <person name="Narasingarao P."/>
            <person name="Kuo S."/>
            <person name="Podell S."/>
            <person name="Allen E.E."/>
        </authorList>
    </citation>
    <scope>NUCLEOTIDE SEQUENCE [LARGE SCALE GENOMIC DNA]</scope>
    <source>
        <strain evidence="2 3">G22</strain>
    </source>
</reference>
<sequence length="218" mass="23032">MRPAAVDRSMAPSPPPVPTDALDSGGWREIERADGVAFDAGFVRVETATLVFEDGSLRERLLSATGLDYPWRFFVASRLELRPAPPVSRALTALVADRARAGFADRLADRGLSAVRRADDRSADGAFDGATRASSYDAVCRLGGASARVRGWVAVRPDGSDGSYTLAGGAFPTAVRDAADPETADRLAAAFDADAFEAELFDLIRATVAPAERTGEGE</sequence>
<comment type="caution">
    <text evidence="2">The sequence shown here is derived from an EMBL/GenBank/DDBJ whole genome shotgun (WGS) entry which is preliminary data.</text>
</comment>
<gene>
    <name evidence="2" type="ORF">K933_10959</name>
</gene>
<protein>
    <submittedName>
        <fullName evidence="2">Uncharacterized protein</fullName>
    </submittedName>
</protein>
<proteinExistence type="predicted"/>
<evidence type="ECO:0000313" key="2">
    <source>
        <dbReference type="EMBL" id="ESP88064.1"/>
    </source>
</evidence>
<evidence type="ECO:0000256" key="1">
    <source>
        <dbReference type="SAM" id="MobiDB-lite"/>
    </source>
</evidence>
<name>V4HJG8_9EURY</name>
<dbReference type="EMBL" id="ASGZ01000035">
    <property type="protein sequence ID" value="ESP88064.1"/>
    <property type="molecule type" value="Genomic_DNA"/>
</dbReference>
<dbReference type="Pfam" id="PF20127">
    <property type="entry name" value="DUF6517"/>
    <property type="match status" value="1"/>
</dbReference>
<dbReference type="eggNOG" id="arCOG03927">
    <property type="taxonomic scope" value="Archaea"/>
</dbReference>
<dbReference type="InterPro" id="IPR045396">
    <property type="entry name" value="DUF6517"/>
</dbReference>
<accession>V4HJG8</accession>
<dbReference type="Proteomes" id="UP000017840">
    <property type="component" value="Unassembled WGS sequence"/>
</dbReference>
<dbReference type="STRING" id="1324957.K933_10959"/>
<feature type="region of interest" description="Disordered" evidence="1">
    <location>
        <begin position="1"/>
        <end position="24"/>
    </location>
</feature>
<keyword evidence="3" id="KW-1185">Reference proteome</keyword>